<protein>
    <recommendedName>
        <fullName evidence="1">Phosphoadenosine phosphosulphate reductase domain-containing protein</fullName>
    </recommendedName>
</protein>
<dbReference type="EMBL" id="LAZR01012953">
    <property type="protein sequence ID" value="KKM24284.1"/>
    <property type="molecule type" value="Genomic_DNA"/>
</dbReference>
<organism evidence="2">
    <name type="scientific">marine sediment metagenome</name>
    <dbReference type="NCBI Taxonomy" id="412755"/>
    <lineage>
        <taxon>unclassified sequences</taxon>
        <taxon>metagenomes</taxon>
        <taxon>ecological metagenomes</taxon>
    </lineage>
</organism>
<gene>
    <name evidence="2" type="ORF">LCGC14_1606560</name>
</gene>
<dbReference type="GO" id="GO:0003824">
    <property type="term" value="F:catalytic activity"/>
    <property type="evidence" value="ECO:0007669"/>
    <property type="project" value="InterPro"/>
</dbReference>
<dbReference type="AlphaFoldDB" id="A0A0F9IW62"/>
<dbReference type="SUPFAM" id="SSF52402">
    <property type="entry name" value="Adenine nucleotide alpha hydrolases-like"/>
    <property type="match status" value="1"/>
</dbReference>
<dbReference type="InterPro" id="IPR014729">
    <property type="entry name" value="Rossmann-like_a/b/a_fold"/>
</dbReference>
<reference evidence="2" key="1">
    <citation type="journal article" date="2015" name="Nature">
        <title>Complex archaea that bridge the gap between prokaryotes and eukaryotes.</title>
        <authorList>
            <person name="Spang A."/>
            <person name="Saw J.H."/>
            <person name="Jorgensen S.L."/>
            <person name="Zaremba-Niedzwiedzka K."/>
            <person name="Martijn J."/>
            <person name="Lind A.E."/>
            <person name="van Eijk R."/>
            <person name="Schleper C."/>
            <person name="Guy L."/>
            <person name="Ettema T.J."/>
        </authorList>
    </citation>
    <scope>NUCLEOTIDE SEQUENCE</scope>
</reference>
<evidence type="ECO:0000313" key="2">
    <source>
        <dbReference type="EMBL" id="KKM24284.1"/>
    </source>
</evidence>
<dbReference type="Gene3D" id="3.40.50.620">
    <property type="entry name" value="HUPs"/>
    <property type="match status" value="1"/>
</dbReference>
<feature type="non-terminal residue" evidence="2">
    <location>
        <position position="145"/>
    </location>
</feature>
<dbReference type="InterPro" id="IPR002500">
    <property type="entry name" value="PAPS_reduct_dom"/>
</dbReference>
<feature type="domain" description="Phosphoadenosine phosphosulphate reductase" evidence="1">
    <location>
        <begin position="4"/>
        <end position="119"/>
    </location>
</feature>
<proteinExistence type="predicted"/>
<accession>A0A0F9IW62</accession>
<comment type="caution">
    <text evidence="2">The sequence shown here is derived from an EMBL/GenBank/DDBJ whole genome shotgun (WGS) entry which is preliminary data.</text>
</comment>
<dbReference type="Pfam" id="PF01507">
    <property type="entry name" value="PAPS_reduct"/>
    <property type="match status" value="1"/>
</dbReference>
<sequence>MDRILSFGAGLQTTALVIMIDKGELEVDAVVFADTGVEKPETYWYIENYIKPVLRVPFVTVKSHLGDLYTHCWDDKILPSVVHRWCTDKFKVRPIEKYLKRKGVVYVGFSADEVNRAEKPSRMTRQFPLIERGISAADCARIIQG</sequence>
<evidence type="ECO:0000259" key="1">
    <source>
        <dbReference type="Pfam" id="PF01507"/>
    </source>
</evidence>
<name>A0A0F9IW62_9ZZZZ</name>